<dbReference type="KEGG" id="cvn:111113868"/>
<dbReference type="AlphaFoldDB" id="A0A8B8BYE4"/>
<dbReference type="Proteomes" id="UP000694844">
    <property type="component" value="Chromosome 9"/>
</dbReference>
<sequence length="402" mass="46174">MPVKETNFIEFGFHIAENLAYKKRTWQSSTRSHYSSDKAVDGKMTIRMGSGSQCAISGGNVSEAMWMVDLGDVYAIRAIFIYFRIEESKIENHEVASRILGFSVYASNTSRIVDGKLCYHENNNTIESMPSQTIVNCIVQARYIIYYNSRLSPPLRSADYSKFAYIDLCEVEVYGFYGEFCEKPCPRNCKHCHPSTGECLGGCSTGYYGHHCLLYNRENLALFRLTDSKYPFNGYTGSEKAVDGKRKSLSYTGGECFISANSRTYAIWNVDLSYPRGIERIVFYYRTDNFMWDKNNQYTSRFLGFSIVVSNATNPRDGVVCFRDTKLNRSIPAVFDIDCHVTGRYVIYYNERNPELGYPKDYSQFAYAELCEVEVYGIYCFFFDKNKQKQRNNLPISCSTIL</sequence>
<protein>
    <submittedName>
        <fullName evidence="2">Uncharacterized protein LOC111113868</fullName>
    </submittedName>
</protein>
<dbReference type="InterPro" id="IPR008979">
    <property type="entry name" value="Galactose-bd-like_sf"/>
</dbReference>
<dbReference type="InterPro" id="IPR051941">
    <property type="entry name" value="BG_Antigen-Binding_Lectin"/>
</dbReference>
<dbReference type="RefSeq" id="XP_022307869.1">
    <property type="nucleotide sequence ID" value="XM_022452161.1"/>
</dbReference>
<dbReference type="SUPFAM" id="SSF49785">
    <property type="entry name" value="Galactose-binding domain-like"/>
    <property type="match status" value="2"/>
</dbReference>
<reference evidence="2" key="1">
    <citation type="submission" date="2025-08" db="UniProtKB">
        <authorList>
            <consortium name="RefSeq"/>
        </authorList>
    </citation>
    <scope>IDENTIFICATION</scope>
    <source>
        <tissue evidence="2">Whole sample</tissue>
    </source>
</reference>
<proteinExistence type="predicted"/>
<dbReference type="Gene3D" id="2.60.120.260">
    <property type="entry name" value="Galactose-binding domain-like"/>
    <property type="match status" value="2"/>
</dbReference>
<keyword evidence="1" id="KW-1185">Reference proteome</keyword>
<dbReference type="OrthoDB" id="5979503at2759"/>
<dbReference type="PANTHER" id="PTHR45713:SF6">
    <property type="entry name" value="F5_8 TYPE C DOMAIN-CONTAINING PROTEIN"/>
    <property type="match status" value="1"/>
</dbReference>
<evidence type="ECO:0000313" key="2">
    <source>
        <dbReference type="RefSeq" id="XP_022307869.1"/>
    </source>
</evidence>
<evidence type="ECO:0000313" key="1">
    <source>
        <dbReference type="Proteomes" id="UP000694844"/>
    </source>
</evidence>
<name>A0A8B8BYE4_CRAVI</name>
<dbReference type="PANTHER" id="PTHR45713">
    <property type="entry name" value="FTP DOMAIN-CONTAINING PROTEIN"/>
    <property type="match status" value="1"/>
</dbReference>
<organism evidence="1 2">
    <name type="scientific">Crassostrea virginica</name>
    <name type="common">Eastern oyster</name>
    <dbReference type="NCBI Taxonomy" id="6565"/>
    <lineage>
        <taxon>Eukaryota</taxon>
        <taxon>Metazoa</taxon>
        <taxon>Spiralia</taxon>
        <taxon>Lophotrochozoa</taxon>
        <taxon>Mollusca</taxon>
        <taxon>Bivalvia</taxon>
        <taxon>Autobranchia</taxon>
        <taxon>Pteriomorphia</taxon>
        <taxon>Ostreida</taxon>
        <taxon>Ostreoidea</taxon>
        <taxon>Ostreidae</taxon>
        <taxon>Crassostrea</taxon>
    </lineage>
</organism>
<accession>A0A8B8BYE4</accession>
<dbReference type="GeneID" id="111113868"/>
<gene>
    <name evidence="2" type="primary">LOC111113868</name>
</gene>